<feature type="domain" description="DUF927" evidence="2">
    <location>
        <begin position="743"/>
        <end position="958"/>
    </location>
</feature>
<evidence type="ECO:0000256" key="1">
    <source>
        <dbReference type="SAM" id="MobiDB-lite"/>
    </source>
</evidence>
<accession>A0A411Z1M3</accession>
<proteinExistence type="predicted"/>
<dbReference type="AlphaFoldDB" id="A0A411Z1M3"/>
<dbReference type="Pfam" id="PF06048">
    <property type="entry name" value="DUF927"/>
    <property type="match status" value="1"/>
</dbReference>
<name>A0A411Z1M3_9RHOB</name>
<feature type="compositionally biased region" description="Low complexity" evidence="1">
    <location>
        <begin position="1"/>
        <end position="10"/>
    </location>
</feature>
<gene>
    <name evidence="3" type="ORF">D1012_12335</name>
</gene>
<dbReference type="EMBL" id="QWEY01000006">
    <property type="protein sequence ID" value="RGP36932.1"/>
    <property type="molecule type" value="Genomic_DNA"/>
</dbReference>
<protein>
    <submittedName>
        <fullName evidence="3">DUF927 domain-containing protein</fullName>
    </submittedName>
</protein>
<dbReference type="RefSeq" id="WP_118152620.1">
    <property type="nucleotide sequence ID" value="NZ_QWEY01000006.1"/>
</dbReference>
<organism evidence="3 4">
    <name type="scientific">Pseudotabrizicola alkalilacus</name>
    <dbReference type="NCBI Taxonomy" id="2305252"/>
    <lineage>
        <taxon>Bacteria</taxon>
        <taxon>Pseudomonadati</taxon>
        <taxon>Pseudomonadota</taxon>
        <taxon>Alphaproteobacteria</taxon>
        <taxon>Rhodobacterales</taxon>
        <taxon>Paracoccaceae</taxon>
        <taxon>Pseudotabrizicola</taxon>
    </lineage>
</organism>
<dbReference type="Proteomes" id="UP000284547">
    <property type="component" value="Unassembled WGS sequence"/>
</dbReference>
<evidence type="ECO:0000313" key="3">
    <source>
        <dbReference type="EMBL" id="RGP36932.1"/>
    </source>
</evidence>
<feature type="region of interest" description="Disordered" evidence="1">
    <location>
        <begin position="1"/>
        <end position="20"/>
    </location>
</feature>
<evidence type="ECO:0000313" key="4">
    <source>
        <dbReference type="Proteomes" id="UP000284547"/>
    </source>
</evidence>
<sequence length="1267" mass="138569">MNSTSTQPTTELPPPPIPELTDYEAQADQILADQRANREAWECDDASYTLLCELARVKLDAEASGEDAEALDANAFDAAVEAEAKALWDAACERAGEVLDAEAPEPETTEEPQPEYFNDAVLLGVETPAFEAMLSQPATMLVGEMWGTRDHRNTKDEAWEPVTMPWSAWIKGGPRDKNTPAWGFSRHPVNKEKAGVCVVLGSSIGKARKAKAMQTMYAMGIDVDAGFPLDTMLDRLEDLGLFCLVYTSHSHGKSGLQLKHDDVIRKLKIKPSELNKAQVQRYLREFDKNRYEESFINKIEIAHLKKQVKEGVVIELTTPPLDKYRLIFPLAEPVKLLDLGGTQTEFLEAWENKITGLAIEKLGVHFDVSCTDPSRLFYTARHAKDAADWYCAVVRGDPLRFEDVPSVKKTTYANTRKALNPFEVAGGVGHDDDRPPQCLTPSGASLNDWHYKAKERFNMADLLEDLCSDRIRVAGGEAQGHVHIECPFESEHSAEGGTATMAVNAIDSPNGYWTWFCKHDACQGRHKLVFLEEALRQNWFNEDQLFGDSVYMLKGRDEDEEDDDEPEETADAGKVSAVTLHKRFRKLIRNGYKTGEDFDAIAQGQKDSGLTQAKVQKLWNTARAEILEEQAKATREKRLAAPRPDFVPLEQATASSVRKAAENAPWLPDFVQYRADGWFYALNLDVSKEWVRACRAFEVPFIAFGEAEDGKRTNEITIRYPHRSKQRGIVESTYCIGDTYRDTGSFLSALVDEGFEIDPQVSAGTIVRLLRAVDTSNEAVLIGKAGWHGDAYVSPSGAAANAGDQRFILNPKARISTKTQGTLADHHAAATTALTGGTGNVILPGYLSGLAGCLVNFLDHDLSPVISNEGKAKQGKTSAGKMGAAHFGPPDQTGLFGKADATPTAIENLAERGAGAVVVLDEGGASKADSTETQRLILQWADGAGKARGKQDGSIQRTRTWKTCFVLSSEIGIVTAMEAAGVDIKTGPVSRVFAVNFDGAPILDRASPEVAAIRILSGDDREKAVYGVTGLVFAEKLAQEGREAVKVRVSALEAEWADLATGAGERVVTTAAILTVAGEIAQEAGLFGVQVPVRGMMRGLLVDTLEAGAAHLDTDRQSIDKLRRAIMRGAQTGTIVTMHENRDPSRVEVLGYYGHLAPNGKPDHAAMSEKERTITKAYRNGKDGERLEADEREARVYILPVDRLGKLGITTDPKALADRLEKAGALITRKKGPREQVWHDYLPGEGAGIKNMRVKGTFVHGEDAETL</sequence>
<keyword evidence="4" id="KW-1185">Reference proteome</keyword>
<reference evidence="3 4" key="1">
    <citation type="submission" date="2018-08" db="EMBL/GenBank/DDBJ databases">
        <title>Flavobacterium tibetense sp. nov., isolated from a wetland YonghuCo on Tibetan Plateau.</title>
        <authorList>
            <person name="Phurbu D."/>
            <person name="Lu H."/>
            <person name="Xing P."/>
        </authorList>
    </citation>
    <scope>NUCLEOTIDE SEQUENCE [LARGE SCALE GENOMIC DNA]</scope>
    <source>
        <strain evidence="3 4">DJC</strain>
    </source>
</reference>
<comment type="caution">
    <text evidence="3">The sequence shown here is derived from an EMBL/GenBank/DDBJ whole genome shotgun (WGS) entry which is preliminary data.</text>
</comment>
<dbReference type="OrthoDB" id="9763644at2"/>
<evidence type="ECO:0000259" key="2">
    <source>
        <dbReference type="Pfam" id="PF06048"/>
    </source>
</evidence>
<dbReference type="InterPro" id="IPR009270">
    <property type="entry name" value="DUF927"/>
</dbReference>